<evidence type="ECO:0000313" key="1">
    <source>
        <dbReference type="EMBL" id="MFA0790773.1"/>
    </source>
</evidence>
<sequence>MPQPNVRPSETYLTLLRSQFDLLPAYRVQNPALHRLFREALAIQKSLLTFSWSQLEQQARRCLGLGYAEFRGLQSRGDKSSMLQQIDHRMGLEFLFVLRGIAISDRRDQFANNFEEGLQQSDPSGRLDRLLTKAEEMVGAEIPESTVERLRARLAGIETRADIQASMERLANGETDNIGLLDAYLPNKNKSLNPGLATHTDAVIMCLSRGLLALAHAQFNNALKAGEHKPGFSAADIREVKSVTHAFSSFLQGGQKQVYSALLVGDPQNITNASLLFAGEIERRLPALAGAQAAMHTVIQALLQRNSGGLAERLGDIAVDAHFLTRKAIACHTACYRLAASACGLDTPKDIRDLQKNIASISFTTPLPNGKNVELAKLNNDFEGEFVEVRGFIQEVTSPPQEGGMLLSHLKLQDPSSGAEANAVVRFSHLPHAGVTKGAFCKLSGTFKKSSSLLSGRPGVEVDALALADLGKNSFDVAFMRLANRWFQPWRSNANLYWSLGAQSADGSDVAAQGAAELLFTPLIR</sequence>
<evidence type="ECO:0000313" key="2">
    <source>
        <dbReference type="Proteomes" id="UP001569414"/>
    </source>
</evidence>
<proteinExistence type="predicted"/>
<dbReference type="RefSeq" id="WP_371843396.1">
    <property type="nucleotide sequence ID" value="NZ_JBGMEL010000008.1"/>
</dbReference>
<name>A0ABV4NNY5_9GAMM</name>
<dbReference type="Proteomes" id="UP001569414">
    <property type="component" value="Unassembled WGS sequence"/>
</dbReference>
<reference evidence="1 2" key="1">
    <citation type="submission" date="2024-08" db="EMBL/GenBank/DDBJ databases">
        <authorList>
            <person name="Ishaq N."/>
        </authorList>
    </citation>
    <scope>NUCLEOTIDE SEQUENCE [LARGE SCALE GENOMIC DNA]</scope>
    <source>
        <strain evidence="1 2">JCM 30400</strain>
    </source>
</reference>
<dbReference type="EMBL" id="JBGMEL010000008">
    <property type="protein sequence ID" value="MFA0790773.1"/>
    <property type="molecule type" value="Genomic_DNA"/>
</dbReference>
<gene>
    <name evidence="1" type="ORF">ACCI51_09475</name>
</gene>
<comment type="caution">
    <text evidence="1">The sequence shown here is derived from an EMBL/GenBank/DDBJ whole genome shotgun (WGS) entry which is preliminary data.</text>
</comment>
<protein>
    <submittedName>
        <fullName evidence="1">Uncharacterized protein</fullName>
    </submittedName>
</protein>
<organism evidence="1 2">
    <name type="scientific">Microbulbifer echini</name>
    <dbReference type="NCBI Taxonomy" id="1529067"/>
    <lineage>
        <taxon>Bacteria</taxon>
        <taxon>Pseudomonadati</taxon>
        <taxon>Pseudomonadota</taxon>
        <taxon>Gammaproteobacteria</taxon>
        <taxon>Cellvibrionales</taxon>
        <taxon>Microbulbiferaceae</taxon>
        <taxon>Microbulbifer</taxon>
    </lineage>
</organism>
<keyword evidence="2" id="KW-1185">Reference proteome</keyword>
<accession>A0ABV4NNY5</accession>